<dbReference type="KEGG" id="slal:111665798"/>
<evidence type="ECO:0000256" key="6">
    <source>
        <dbReference type="ARBA" id="ARBA00023319"/>
    </source>
</evidence>
<dbReference type="Ensembl" id="ENSSLDT00000031285.1">
    <property type="protein sequence ID" value="ENSSLDP00000030408.1"/>
    <property type="gene ID" value="ENSSLDG00000023430.1"/>
</dbReference>
<dbReference type="GeneID" id="111665798"/>
<dbReference type="FunFam" id="2.60.40.10:FF:000142">
    <property type="entry name" value="V-set domain-containing T-cell activation inhibitor 1"/>
    <property type="match status" value="1"/>
</dbReference>
<evidence type="ECO:0000256" key="1">
    <source>
        <dbReference type="ARBA" id="ARBA00004370"/>
    </source>
</evidence>
<organism evidence="9 10">
    <name type="scientific">Seriola lalandi dorsalis</name>
    <dbReference type="NCBI Taxonomy" id="1841481"/>
    <lineage>
        <taxon>Eukaryota</taxon>
        <taxon>Metazoa</taxon>
        <taxon>Chordata</taxon>
        <taxon>Craniata</taxon>
        <taxon>Vertebrata</taxon>
        <taxon>Euteleostomi</taxon>
        <taxon>Actinopterygii</taxon>
        <taxon>Neopterygii</taxon>
        <taxon>Teleostei</taxon>
        <taxon>Neoteleostei</taxon>
        <taxon>Acanthomorphata</taxon>
        <taxon>Carangaria</taxon>
        <taxon>Carangiformes</taxon>
        <taxon>Carangidae</taxon>
        <taxon>Seriola</taxon>
    </lineage>
</organism>
<dbReference type="PANTHER" id="PTHR24100:SF0">
    <property type="entry name" value="V-SET DOMAIN-CONTAINING T-CELL ACTIVATION INHIBITOR 1"/>
    <property type="match status" value="1"/>
</dbReference>
<keyword evidence="7" id="KW-0812">Transmembrane</keyword>
<keyword evidence="3 7" id="KW-0472">Membrane</keyword>
<evidence type="ECO:0000313" key="10">
    <source>
        <dbReference type="Proteomes" id="UP000261360"/>
    </source>
</evidence>
<protein>
    <submittedName>
        <fullName evidence="9">V-set domain containing T cell activation inhibitor 1</fullName>
    </submittedName>
</protein>
<dbReference type="GO" id="GO:0009897">
    <property type="term" value="C:external side of plasma membrane"/>
    <property type="evidence" value="ECO:0007669"/>
    <property type="project" value="TreeGrafter"/>
</dbReference>
<evidence type="ECO:0000256" key="4">
    <source>
        <dbReference type="ARBA" id="ARBA00023157"/>
    </source>
</evidence>
<evidence type="ECO:0000256" key="2">
    <source>
        <dbReference type="ARBA" id="ARBA00022729"/>
    </source>
</evidence>
<accession>A0A3B4YQ86</accession>
<feature type="transmembrane region" description="Helical" evidence="7">
    <location>
        <begin position="245"/>
        <end position="272"/>
    </location>
</feature>
<dbReference type="GeneTree" id="ENSGT00940000157300"/>
<dbReference type="InterPro" id="IPR050504">
    <property type="entry name" value="IgSF_BTN/MOG"/>
</dbReference>
<evidence type="ECO:0000259" key="8">
    <source>
        <dbReference type="PROSITE" id="PS50835"/>
    </source>
</evidence>
<dbReference type="RefSeq" id="XP_023276659.1">
    <property type="nucleotide sequence ID" value="XM_023420891.1"/>
</dbReference>
<keyword evidence="7" id="KW-1133">Transmembrane helix</keyword>
<dbReference type="Proteomes" id="UP000261360">
    <property type="component" value="Unplaced"/>
</dbReference>
<evidence type="ECO:0000256" key="3">
    <source>
        <dbReference type="ARBA" id="ARBA00023136"/>
    </source>
</evidence>
<dbReference type="GO" id="GO:0050863">
    <property type="term" value="P:regulation of T cell activation"/>
    <property type="evidence" value="ECO:0007669"/>
    <property type="project" value="UniProtKB-ARBA"/>
</dbReference>
<dbReference type="GO" id="GO:0050852">
    <property type="term" value="P:T cell receptor signaling pathway"/>
    <property type="evidence" value="ECO:0007669"/>
    <property type="project" value="TreeGrafter"/>
</dbReference>
<dbReference type="PANTHER" id="PTHR24100">
    <property type="entry name" value="BUTYROPHILIN"/>
    <property type="match status" value="1"/>
</dbReference>
<evidence type="ECO:0000256" key="7">
    <source>
        <dbReference type="SAM" id="Phobius"/>
    </source>
</evidence>
<feature type="domain" description="Ig-like" evidence="8">
    <location>
        <begin position="36"/>
        <end position="150"/>
    </location>
</feature>
<sequence>MATLGQIIFASMITLIVMFSAIIILTLALVFSGSSSDVTSTNTAPVANLGKDELLICYLQTETGRTTVSQVSVTWTKKDLEGLVYRYDDGAPDLGEQNSQFRGRTEISSDALLSGNASLLIRSVRSGDEGEYTCSISSSDGGGKVNIRLRTAAFSAPTFNFSNGVLTAEASRWFPKPNVTWLNSDGGVLQGRTNFSPDSGGIYSVVSKLQPVNISSSYTCRIENDLVLSVSKATVTGSGVSKNTYFIYSAASSLLASAYLSIITSVLCICYLT</sequence>
<comment type="subcellular location">
    <subcellularLocation>
        <location evidence="1">Membrane</location>
    </subcellularLocation>
</comment>
<keyword evidence="4" id="KW-1015">Disulfide bond</keyword>
<reference evidence="9" key="2">
    <citation type="submission" date="2025-09" db="UniProtKB">
        <authorList>
            <consortium name="Ensembl"/>
        </authorList>
    </citation>
    <scope>IDENTIFICATION</scope>
</reference>
<dbReference type="GO" id="GO:0001817">
    <property type="term" value="P:regulation of cytokine production"/>
    <property type="evidence" value="ECO:0007669"/>
    <property type="project" value="TreeGrafter"/>
</dbReference>
<keyword evidence="2" id="KW-0732">Signal</keyword>
<keyword evidence="5" id="KW-0325">Glycoprotein</keyword>
<dbReference type="PROSITE" id="PS50835">
    <property type="entry name" value="IG_LIKE"/>
    <property type="match status" value="1"/>
</dbReference>
<dbReference type="CTD" id="79679"/>
<feature type="transmembrane region" description="Helical" evidence="7">
    <location>
        <begin position="7"/>
        <end position="31"/>
    </location>
</feature>
<dbReference type="InterPro" id="IPR013106">
    <property type="entry name" value="Ig_V-set"/>
</dbReference>
<proteinExistence type="predicted"/>
<dbReference type="GO" id="GO:0005102">
    <property type="term" value="F:signaling receptor binding"/>
    <property type="evidence" value="ECO:0007669"/>
    <property type="project" value="TreeGrafter"/>
</dbReference>
<dbReference type="Gene3D" id="2.60.40.10">
    <property type="entry name" value="Immunoglobulins"/>
    <property type="match status" value="2"/>
</dbReference>
<name>A0A3B4YQ86_SERLL</name>
<dbReference type="GO" id="GO:1903037">
    <property type="term" value="P:regulation of leukocyte cell-cell adhesion"/>
    <property type="evidence" value="ECO:0007669"/>
    <property type="project" value="UniProtKB-ARBA"/>
</dbReference>
<keyword evidence="6" id="KW-0393">Immunoglobulin domain</keyword>
<evidence type="ECO:0000256" key="5">
    <source>
        <dbReference type="ARBA" id="ARBA00023180"/>
    </source>
</evidence>
<dbReference type="OrthoDB" id="8901134at2759"/>
<keyword evidence="10" id="KW-1185">Reference proteome</keyword>
<reference evidence="9" key="1">
    <citation type="submission" date="2025-08" db="UniProtKB">
        <authorList>
            <consortium name="Ensembl"/>
        </authorList>
    </citation>
    <scope>IDENTIFICATION</scope>
</reference>
<dbReference type="AlphaFoldDB" id="A0A3B4YQ86"/>
<dbReference type="InterPro" id="IPR007110">
    <property type="entry name" value="Ig-like_dom"/>
</dbReference>
<evidence type="ECO:0000313" key="9">
    <source>
        <dbReference type="Ensembl" id="ENSSLDP00000030408.1"/>
    </source>
</evidence>
<dbReference type="InterPro" id="IPR036179">
    <property type="entry name" value="Ig-like_dom_sf"/>
</dbReference>
<dbReference type="SUPFAM" id="SSF48726">
    <property type="entry name" value="Immunoglobulin"/>
    <property type="match status" value="2"/>
</dbReference>
<dbReference type="STRING" id="1841481.ENSSLDP00000030408"/>
<dbReference type="InterPro" id="IPR013783">
    <property type="entry name" value="Ig-like_fold"/>
</dbReference>
<dbReference type="Pfam" id="PF07686">
    <property type="entry name" value="V-set"/>
    <property type="match status" value="1"/>
</dbReference>